<keyword evidence="2" id="KW-0812">Transmembrane</keyword>
<feature type="transmembrane region" description="Helical" evidence="2">
    <location>
        <begin position="182"/>
        <end position="201"/>
    </location>
</feature>
<feature type="transmembrane region" description="Helical" evidence="2">
    <location>
        <begin position="150"/>
        <end position="170"/>
    </location>
</feature>
<feature type="transmembrane region" description="Helical" evidence="2">
    <location>
        <begin position="57"/>
        <end position="78"/>
    </location>
</feature>
<dbReference type="AlphaFoldDB" id="A0A1G6REH9"/>
<keyword evidence="2" id="KW-0472">Membrane</keyword>
<name>A0A1G6REH9_9PSEU</name>
<reference evidence="3 4" key="1">
    <citation type="submission" date="2016-10" db="EMBL/GenBank/DDBJ databases">
        <authorList>
            <person name="de Groot N.N."/>
        </authorList>
    </citation>
    <scope>NUCLEOTIDE SEQUENCE [LARGE SCALE GENOMIC DNA]</scope>
    <source>
        <strain evidence="3 4">CGMCC 4.5506</strain>
    </source>
</reference>
<dbReference type="EMBL" id="FMZE01000005">
    <property type="protein sequence ID" value="SDD02306.1"/>
    <property type="molecule type" value="Genomic_DNA"/>
</dbReference>
<protein>
    <submittedName>
        <fullName evidence="3">Uncharacterized protein</fullName>
    </submittedName>
</protein>
<feature type="transmembrane region" description="Helical" evidence="2">
    <location>
        <begin position="90"/>
        <end position="114"/>
    </location>
</feature>
<keyword evidence="2" id="KW-1133">Transmembrane helix</keyword>
<keyword evidence="4" id="KW-1185">Reference proteome</keyword>
<evidence type="ECO:0000256" key="1">
    <source>
        <dbReference type="SAM" id="MobiDB-lite"/>
    </source>
</evidence>
<proteinExistence type="predicted"/>
<evidence type="ECO:0000313" key="3">
    <source>
        <dbReference type="EMBL" id="SDD02306.1"/>
    </source>
</evidence>
<feature type="transmembrane region" description="Helical" evidence="2">
    <location>
        <begin position="120"/>
        <end position="138"/>
    </location>
</feature>
<sequence>MNQQGYPVPRQSPARQPASPGVLVGVSLWRLLIVAFAFIGFGSIVGEHGWESAGPGLSQQASLLVGVVYTGLLCYPLFTGGKAHEPRSPWLRGAMTVLLLLVAVTFLTIMGGSLDETWSLFEHLLTPLVVLIDWAVVGRNQANVKWWHPLTWIVFPVAYLIYYLAADVGLYRGFLDPDSSGFAGTILGFLAAVIVAGYVLYGVAKLKAAAAAGNQAHSPYPPAPQYSQGPYPPGHQHPQQPAYPSPRDPWQR</sequence>
<gene>
    <name evidence="3" type="ORF">SAMN05421630_105227</name>
</gene>
<dbReference type="Proteomes" id="UP000199494">
    <property type="component" value="Unassembled WGS sequence"/>
</dbReference>
<feature type="transmembrane region" description="Helical" evidence="2">
    <location>
        <begin position="21"/>
        <end position="45"/>
    </location>
</feature>
<organism evidence="3 4">
    <name type="scientific">Prauserella marina</name>
    <dbReference type="NCBI Taxonomy" id="530584"/>
    <lineage>
        <taxon>Bacteria</taxon>
        <taxon>Bacillati</taxon>
        <taxon>Actinomycetota</taxon>
        <taxon>Actinomycetes</taxon>
        <taxon>Pseudonocardiales</taxon>
        <taxon>Pseudonocardiaceae</taxon>
        <taxon>Prauserella</taxon>
    </lineage>
</organism>
<evidence type="ECO:0000256" key="2">
    <source>
        <dbReference type="SAM" id="Phobius"/>
    </source>
</evidence>
<evidence type="ECO:0000313" key="4">
    <source>
        <dbReference type="Proteomes" id="UP000199494"/>
    </source>
</evidence>
<feature type="region of interest" description="Disordered" evidence="1">
    <location>
        <begin position="214"/>
        <end position="252"/>
    </location>
</feature>
<feature type="compositionally biased region" description="Pro residues" evidence="1">
    <location>
        <begin position="219"/>
        <end position="252"/>
    </location>
</feature>
<accession>A0A1G6REH9</accession>